<dbReference type="Pfam" id="PF10934">
    <property type="entry name" value="Sheath_initiator"/>
    <property type="match status" value="1"/>
</dbReference>
<organism evidence="1 2">
    <name type="scientific">Bosea thiooxidans</name>
    <dbReference type="NCBI Taxonomy" id="53254"/>
    <lineage>
        <taxon>Bacteria</taxon>
        <taxon>Pseudomonadati</taxon>
        <taxon>Pseudomonadota</taxon>
        <taxon>Alphaproteobacteria</taxon>
        <taxon>Hyphomicrobiales</taxon>
        <taxon>Boseaceae</taxon>
        <taxon>Bosea</taxon>
    </lineage>
</organism>
<name>A0A1T5FKP6_9HYPH</name>
<dbReference type="AlphaFoldDB" id="A0A1T5FKP6"/>
<dbReference type="OrthoDB" id="9812969at2"/>
<sequence length="122" mass="13891">MAEFVGLSIQPHNDLRLDETGSPLLVFDAEAIGEHIRQRVMFWRREWFLNEDAGVEWTKYVLGRPPSELPLAESIIKAEIAATPGVTEILEFSAVYDRASRGLRIERCQVATVFDDIVDIQF</sequence>
<reference evidence="1 2" key="1">
    <citation type="submission" date="2017-02" db="EMBL/GenBank/DDBJ databases">
        <authorList>
            <person name="Peterson S.W."/>
        </authorList>
    </citation>
    <scope>NUCLEOTIDE SEQUENCE [LARGE SCALE GENOMIC DNA]</scope>
    <source>
        <strain evidence="1 2">DSM 9653</strain>
    </source>
</reference>
<gene>
    <name evidence="1" type="ORF">SAMN05660750_03315</name>
</gene>
<dbReference type="RefSeq" id="WP_079591749.1">
    <property type="nucleotide sequence ID" value="NZ_FUYX01000009.1"/>
</dbReference>
<dbReference type="Proteomes" id="UP000190130">
    <property type="component" value="Unassembled WGS sequence"/>
</dbReference>
<accession>A0A1T5FKP6</accession>
<dbReference type="InterPro" id="IPR020288">
    <property type="entry name" value="Sheath_initiator"/>
</dbReference>
<dbReference type="EMBL" id="FUYX01000009">
    <property type="protein sequence ID" value="SKB96794.1"/>
    <property type="molecule type" value="Genomic_DNA"/>
</dbReference>
<proteinExistence type="predicted"/>
<protein>
    <submittedName>
        <fullName evidence="1">Uncharacterized protein</fullName>
    </submittedName>
</protein>
<evidence type="ECO:0000313" key="1">
    <source>
        <dbReference type="EMBL" id="SKB96794.1"/>
    </source>
</evidence>
<evidence type="ECO:0000313" key="2">
    <source>
        <dbReference type="Proteomes" id="UP000190130"/>
    </source>
</evidence>